<proteinExistence type="predicted"/>
<dbReference type="EMBL" id="NDXW01000001">
    <property type="protein sequence ID" value="RDH45634.1"/>
    <property type="molecule type" value="Genomic_DNA"/>
</dbReference>
<comment type="caution">
    <text evidence="1">The sequence shown here is derived from an EMBL/GenBank/DDBJ whole genome shotgun (WGS) entry which is preliminary data.</text>
</comment>
<keyword evidence="2" id="KW-1185">Reference proteome</keyword>
<dbReference type="Proteomes" id="UP000257039">
    <property type="component" value="Unassembled WGS sequence"/>
</dbReference>
<sequence>MYESFDDYKGYMEENKDKFPSHVFEFATDVNRHHLDSPHSLHDSWMTSVIVRENRNPERPFDPEPTIEIELLGQKHDRSINLSYSGIERYTIEGLKNPYNWGDTYQGDISCHEVRLSAEGFLIHEILFVSESKITIVCKDFQCSERLHT</sequence>
<organism evidence="1 2">
    <name type="scientific">Zooshikella ganghwensis</name>
    <dbReference type="NCBI Taxonomy" id="202772"/>
    <lineage>
        <taxon>Bacteria</taxon>
        <taxon>Pseudomonadati</taxon>
        <taxon>Pseudomonadota</taxon>
        <taxon>Gammaproteobacteria</taxon>
        <taxon>Oceanospirillales</taxon>
        <taxon>Zooshikellaceae</taxon>
        <taxon>Zooshikella</taxon>
    </lineage>
</organism>
<name>A0A4P9VT82_9GAMM</name>
<evidence type="ECO:0000313" key="2">
    <source>
        <dbReference type="Proteomes" id="UP000257039"/>
    </source>
</evidence>
<protein>
    <submittedName>
        <fullName evidence="1">Uncharacterized protein</fullName>
    </submittedName>
</protein>
<gene>
    <name evidence="1" type="ORF">B9G39_20470</name>
</gene>
<accession>A0A4P9VT82</accession>
<reference evidence="1 2" key="1">
    <citation type="submission" date="2017-04" db="EMBL/GenBank/DDBJ databases">
        <title>Draft genome sequence of Zooshikella ganghwensis VG4 isolated from Red Sea sediments.</title>
        <authorList>
            <person name="Rehman Z."/>
            <person name="Alam I."/>
            <person name="Kamau A."/>
            <person name="Bajic V."/>
            <person name="Leiknes T."/>
        </authorList>
    </citation>
    <scope>NUCLEOTIDE SEQUENCE [LARGE SCALE GENOMIC DNA]</scope>
    <source>
        <strain evidence="1 2">VG4</strain>
    </source>
</reference>
<dbReference type="RefSeq" id="WP_027708936.1">
    <property type="nucleotide sequence ID" value="NZ_NDXW01000001.1"/>
</dbReference>
<dbReference type="AlphaFoldDB" id="A0A4P9VT82"/>
<evidence type="ECO:0000313" key="1">
    <source>
        <dbReference type="EMBL" id="RDH45634.1"/>
    </source>
</evidence>